<feature type="region of interest" description="VHIID" evidence="3">
    <location>
        <begin position="391"/>
        <end position="456"/>
    </location>
</feature>
<keyword evidence="1" id="KW-0805">Transcription regulation</keyword>
<protein>
    <recommendedName>
        <fullName evidence="7">Scarecrow-like protein 28</fullName>
    </recommendedName>
</protein>
<proteinExistence type="inferred from homology"/>
<comment type="caution">
    <text evidence="5">The sequence shown here is derived from an EMBL/GenBank/DDBJ whole genome shotgun (WGS) entry which is preliminary data.</text>
</comment>
<accession>A0AAV7F0G5</accession>
<evidence type="ECO:0000256" key="2">
    <source>
        <dbReference type="ARBA" id="ARBA00023163"/>
    </source>
</evidence>
<dbReference type="PANTHER" id="PTHR31636">
    <property type="entry name" value="OSJNBA0084A10.13 PROTEIN-RELATED"/>
    <property type="match status" value="1"/>
</dbReference>
<feature type="compositionally biased region" description="Basic and acidic residues" evidence="4">
    <location>
        <begin position="263"/>
        <end position="275"/>
    </location>
</feature>
<name>A0AAV7F0G5_ARIFI</name>
<keyword evidence="2" id="KW-0804">Transcription</keyword>
<sequence length="696" mass="77494">MLAGCPTTLLSPRHRLSSEASSQFQVCHYQLGSMNSAQRLDLPRSFTHKEAIPRSQSSRPPVGLSVEIPVETKKSCSIRQHVRVPSPITSTQTGFWDGRGAGEMEDGFWDGRGKNLKRFSEHSSSEDTVCINRAKRKRSSSINITVSPDDDSSEGDGPSINQQINEYGTGDHYWFNQAGGDPRPVLGITSLGPSAQFSTSSEEERVCFVTRDVVFPPLPLSNTTSWVETKGDRDVNTSTEEEGRKKYPASASSSSETDSSAQKVKDSSNSSEHETAGNGSSHVPRPSLEARVAGEEEDQKNQTESSGLELVALLVACVESIRSNNLSAINQHLARLGELASPSGATPIHRVVAYFTEALAMRITKMWPHIFHITVPREMERGDQDDIATSFRLLNHINPIPKFLHYTSNEIILRAFEGKDRVHIIDFDIKQGLQWTGLFQSLASRPNPPTHVRITGIGESKQDLQDTGDRLAGFAEALNLPFEFHPVVDRLEDVRLWMLHVKEGEFVAVNCLLQLHKVIYDESGGSLNDFLGLIRSTNPSVVLVGEQEAAHNHPRWENRFLNSLQYYSAIFDSIDSGLPLDSPARIKVEEMFAREIRNTLACEGSERVERHENFGKWSRLMEERGFRNVPIEDREILQSQMLLKMFGCDNYGVERQGENGGSGVTLKWLDQPLYTVSSWEPIEFGGSSSSISQPSR</sequence>
<evidence type="ECO:0000313" key="6">
    <source>
        <dbReference type="Proteomes" id="UP000825729"/>
    </source>
</evidence>
<evidence type="ECO:0000256" key="4">
    <source>
        <dbReference type="SAM" id="MobiDB-lite"/>
    </source>
</evidence>
<evidence type="ECO:0000256" key="3">
    <source>
        <dbReference type="PROSITE-ProRule" id="PRU01191"/>
    </source>
</evidence>
<evidence type="ECO:0000313" key="5">
    <source>
        <dbReference type="EMBL" id="KAG9453033.1"/>
    </source>
</evidence>
<feature type="compositionally biased region" description="Low complexity" evidence="4">
    <location>
        <begin position="249"/>
        <end position="261"/>
    </location>
</feature>
<feature type="region of interest" description="Disordered" evidence="4">
    <location>
        <begin position="219"/>
        <end position="286"/>
    </location>
</feature>
<dbReference type="AlphaFoldDB" id="A0AAV7F0G5"/>
<feature type="region of interest" description="PFYRE" evidence="3">
    <location>
        <begin position="507"/>
        <end position="598"/>
    </location>
</feature>
<dbReference type="Proteomes" id="UP000825729">
    <property type="component" value="Unassembled WGS sequence"/>
</dbReference>
<feature type="region of interest" description="SAW" evidence="3">
    <location>
        <begin position="601"/>
        <end position="680"/>
    </location>
</feature>
<feature type="short sequence motif" description="VHIID" evidence="3">
    <location>
        <begin position="422"/>
        <end position="426"/>
    </location>
</feature>
<feature type="region of interest" description="Disordered" evidence="4">
    <location>
        <begin position="89"/>
        <end position="109"/>
    </location>
</feature>
<organism evidence="5 6">
    <name type="scientific">Aristolochia fimbriata</name>
    <name type="common">White veined hardy Dutchman's pipe vine</name>
    <dbReference type="NCBI Taxonomy" id="158543"/>
    <lineage>
        <taxon>Eukaryota</taxon>
        <taxon>Viridiplantae</taxon>
        <taxon>Streptophyta</taxon>
        <taxon>Embryophyta</taxon>
        <taxon>Tracheophyta</taxon>
        <taxon>Spermatophyta</taxon>
        <taxon>Magnoliopsida</taxon>
        <taxon>Magnoliidae</taxon>
        <taxon>Piperales</taxon>
        <taxon>Aristolochiaceae</taxon>
        <taxon>Aristolochia</taxon>
    </lineage>
</organism>
<keyword evidence="6" id="KW-1185">Reference proteome</keyword>
<feature type="compositionally biased region" description="Basic and acidic residues" evidence="4">
    <location>
        <begin position="229"/>
        <end position="245"/>
    </location>
</feature>
<evidence type="ECO:0008006" key="7">
    <source>
        <dbReference type="Google" id="ProtNLM"/>
    </source>
</evidence>
<comment type="similarity">
    <text evidence="3">Belongs to the GRAS family.</text>
</comment>
<dbReference type="PROSITE" id="PS50985">
    <property type="entry name" value="GRAS"/>
    <property type="match status" value="1"/>
</dbReference>
<feature type="region of interest" description="Disordered" evidence="4">
    <location>
        <begin position="140"/>
        <end position="159"/>
    </location>
</feature>
<gene>
    <name evidence="5" type="ORF">H6P81_005937</name>
</gene>
<feature type="region of interest" description="Leucine repeat II (LRII)" evidence="3">
    <location>
        <begin position="466"/>
        <end position="498"/>
    </location>
</feature>
<dbReference type="InterPro" id="IPR005202">
    <property type="entry name" value="TF_GRAS"/>
</dbReference>
<reference evidence="5 6" key="1">
    <citation type="submission" date="2021-07" db="EMBL/GenBank/DDBJ databases">
        <title>The Aristolochia fimbriata genome: insights into angiosperm evolution, floral development and chemical biosynthesis.</title>
        <authorList>
            <person name="Jiao Y."/>
        </authorList>
    </citation>
    <scope>NUCLEOTIDE SEQUENCE [LARGE SCALE GENOMIC DNA]</scope>
    <source>
        <strain evidence="5">IBCAS-2021</strain>
        <tissue evidence="5">Leaf</tissue>
    </source>
</reference>
<comment type="caution">
    <text evidence="3">Lacks conserved residue(s) required for the propagation of feature annotation.</text>
</comment>
<dbReference type="EMBL" id="JAINDJ010000003">
    <property type="protein sequence ID" value="KAG9453033.1"/>
    <property type="molecule type" value="Genomic_DNA"/>
</dbReference>
<dbReference type="Pfam" id="PF03514">
    <property type="entry name" value="GRAS"/>
    <property type="match status" value="1"/>
</dbReference>
<evidence type="ECO:0000256" key="1">
    <source>
        <dbReference type="ARBA" id="ARBA00023015"/>
    </source>
</evidence>